<sequence length="1060" mass="113922">MPSSSPKVSDLVPSSQDSQSRQQRRGLKAKKPRPASPPPAPAPEEPTAATHEALEQIYPREDEYEAEPAIYPRQMQDQPHHFAILHMLTPCRAKSPPFAFATLNSRGNTHAPPYISPDLLAQHSPPGSLPRHYNDVSSAFSTSIPRQSPYSLSGSPPILAQQFVDGWPLGAAPVGSPPSVLHSRSPPYATSPPNLPQRSATSRRQSTRDVSGDFRHSHLAAQLHNPPLPHQAQPHYFGLPDVNVVPGLQGKSGIKPGERGYYCGFDKFHPRGAHSAINVVLVGSEGALDVYRSERAELNRVGHLDGLRGAVVGAKLLTWPSRNDPFAAVRPLIALTIHGPVLESTADATDLGDDSDGITSPKSGPLQPEPEFVDYQTSVEVYSLSTRTHLTTVYKSESVRTFELPLGPHFVPPSPVGDLKVDASSRFLTVASGSSGEIFVFSPLESKLSGRKTPVSFSCIGKYWTSIERYSLRERPATGGSEEYASPSTLENKSPVYSLSGRWLAIVPPTAHSPGAINGTPILAPGSDKPPGLNTFTAPGPPPIDCIIDSPDQASMLNRMARAATQEMLKGAQWVGTQGMQAWRNYWAKPGQADEAIGQPGPSDNWGPTAHGDPGDHQDERNRPALVSIIDLNRLSGAYHGVKSLEPMATFEAPEGCSCVSLSPSGLHLLSVSHRGDIQRVWDLMRLRPTRTGDLESSRAGKVAKPLVRQVAKFQRLTNAHVVDVVWSDPKGDKLAIITHRGTVHLFEMPLLAFQWPPRVPVSRPAPTTAKRPGSNSQAADVGFLPSTISTINDTVRKQASGLSALTSNLNITQGRGRKAVASGVSKSIGAAAEGLGQLRHLGDNKLRLGPSSIAVVSPGCVRFLTGSARGYVGVLSGGALRSHAMPRLDRTKSPGKYAASKDLEFSLPVITDERVAPAAQRFVLGNTDSTPQIPVSGFWNLETHKAEDETDTPPPPLSFAEIETTNPFQPFHTDRRVTLSTYIDDNDAFGRGKWTFGSDITTATIQVGGKAPGLAAHYEGNTQDDDLLSAEQLALGVDEDGFEVLDAPILDDGREQHLI</sequence>
<dbReference type="GO" id="GO:0005737">
    <property type="term" value="C:cytoplasm"/>
    <property type="evidence" value="ECO:0007669"/>
    <property type="project" value="TreeGrafter"/>
</dbReference>
<feature type="region of interest" description="Disordered" evidence="1">
    <location>
        <begin position="346"/>
        <end position="370"/>
    </location>
</feature>
<accession>A0A5N6L345</accession>
<dbReference type="InterPro" id="IPR045142">
    <property type="entry name" value="BCAS3-like"/>
</dbReference>
<comment type="caution">
    <text evidence="2">The sequence shown here is derived from an EMBL/GenBank/DDBJ whole genome shotgun (WGS) entry which is preliminary data.</text>
</comment>
<name>A0A5N6L345_9ROSI</name>
<gene>
    <name evidence="2" type="ORF">FH972_026132</name>
</gene>
<evidence type="ECO:0000256" key="1">
    <source>
        <dbReference type="SAM" id="MobiDB-lite"/>
    </source>
</evidence>
<proteinExistence type="predicted"/>
<dbReference type="EMBL" id="VIBQ01000080">
    <property type="protein sequence ID" value="KAB8648476.1"/>
    <property type="molecule type" value="Genomic_DNA"/>
</dbReference>
<feature type="compositionally biased region" description="Basic residues" evidence="1">
    <location>
        <begin position="22"/>
        <end position="33"/>
    </location>
</feature>
<evidence type="ECO:0000313" key="3">
    <source>
        <dbReference type="Proteomes" id="UP000327013"/>
    </source>
</evidence>
<dbReference type="InterPro" id="IPR036322">
    <property type="entry name" value="WD40_repeat_dom_sf"/>
</dbReference>
<dbReference type="Gene3D" id="2.130.10.10">
    <property type="entry name" value="YVTN repeat-like/Quinoprotein amine dehydrogenase"/>
    <property type="match status" value="1"/>
</dbReference>
<dbReference type="GO" id="GO:0042594">
    <property type="term" value="P:response to starvation"/>
    <property type="evidence" value="ECO:0007669"/>
    <property type="project" value="TreeGrafter"/>
</dbReference>
<dbReference type="OrthoDB" id="3938623at2759"/>
<dbReference type="AlphaFoldDB" id="A0A5N6L345"/>
<dbReference type="SUPFAM" id="SSF50978">
    <property type="entry name" value="WD40 repeat-like"/>
    <property type="match status" value="1"/>
</dbReference>
<feature type="region of interest" description="Disordered" evidence="1">
    <location>
        <begin position="592"/>
        <end position="621"/>
    </location>
</feature>
<evidence type="ECO:0000313" key="2">
    <source>
        <dbReference type="EMBL" id="KAB8648476.1"/>
    </source>
</evidence>
<feature type="region of interest" description="Disordered" evidence="1">
    <location>
        <begin position="1"/>
        <end position="51"/>
    </location>
</feature>
<feature type="region of interest" description="Disordered" evidence="1">
    <location>
        <begin position="175"/>
        <end position="212"/>
    </location>
</feature>
<reference evidence="2 3" key="1">
    <citation type="submission" date="2019-06" db="EMBL/GenBank/DDBJ databases">
        <title>A chromosomal-level reference genome of Carpinus fangiana (Coryloideae, Betulaceae).</title>
        <authorList>
            <person name="Yang X."/>
            <person name="Wang Z."/>
            <person name="Zhang L."/>
            <person name="Hao G."/>
            <person name="Liu J."/>
            <person name="Yang Y."/>
        </authorList>
    </citation>
    <scope>NUCLEOTIDE SEQUENCE [LARGE SCALE GENOMIC DNA]</scope>
    <source>
        <strain evidence="2">Cfa_2016G</strain>
        <tissue evidence="2">Leaf</tissue>
    </source>
</reference>
<feature type="compositionally biased region" description="Pro residues" evidence="1">
    <location>
        <begin position="34"/>
        <end position="44"/>
    </location>
</feature>
<dbReference type="PANTHER" id="PTHR13268">
    <property type="entry name" value="BREAST CARCINOMA AMPLIFIED SEQUENCE 3"/>
    <property type="match status" value="1"/>
</dbReference>
<keyword evidence="3" id="KW-1185">Reference proteome</keyword>
<organism evidence="2 3">
    <name type="scientific">Carpinus fangiana</name>
    <dbReference type="NCBI Taxonomy" id="176857"/>
    <lineage>
        <taxon>Eukaryota</taxon>
        <taxon>Viridiplantae</taxon>
        <taxon>Streptophyta</taxon>
        <taxon>Embryophyta</taxon>
        <taxon>Tracheophyta</taxon>
        <taxon>Spermatophyta</taxon>
        <taxon>Magnoliopsida</taxon>
        <taxon>eudicotyledons</taxon>
        <taxon>Gunneridae</taxon>
        <taxon>Pentapetalae</taxon>
        <taxon>rosids</taxon>
        <taxon>fabids</taxon>
        <taxon>Fagales</taxon>
        <taxon>Betulaceae</taxon>
        <taxon>Carpinus</taxon>
    </lineage>
</organism>
<dbReference type="InterPro" id="IPR015943">
    <property type="entry name" value="WD40/YVTN_repeat-like_dom_sf"/>
</dbReference>
<evidence type="ECO:0008006" key="4">
    <source>
        <dbReference type="Google" id="ProtNLM"/>
    </source>
</evidence>
<dbReference type="GO" id="GO:0006914">
    <property type="term" value="P:autophagy"/>
    <property type="evidence" value="ECO:0007669"/>
    <property type="project" value="InterPro"/>
</dbReference>
<dbReference type="PANTHER" id="PTHR13268:SF0">
    <property type="entry name" value="BCAS3 MICROTUBULE ASSOCIATED CELL MIGRATION FACTOR"/>
    <property type="match status" value="1"/>
</dbReference>
<protein>
    <recommendedName>
        <fullName evidence="4">BCAS3 domain-containing protein</fullName>
    </recommendedName>
</protein>
<dbReference type="Proteomes" id="UP000327013">
    <property type="component" value="Unassembled WGS sequence"/>
</dbReference>